<sequence>MQLDIDDQLHERLSQRAKEKGFDSAEEYSVVILQNVIDELEAQTSSEEMENRLQDLGYLQ</sequence>
<keyword evidence="2" id="KW-1185">Reference proteome</keyword>
<accession>A0A6B0SBE2</accession>
<evidence type="ECO:0008006" key="3">
    <source>
        <dbReference type="Google" id="ProtNLM"/>
    </source>
</evidence>
<dbReference type="Proteomes" id="UP000471521">
    <property type="component" value="Unassembled WGS sequence"/>
</dbReference>
<evidence type="ECO:0000313" key="2">
    <source>
        <dbReference type="Proteomes" id="UP000471521"/>
    </source>
</evidence>
<name>A0A6B0SBE2_9EURY</name>
<dbReference type="OrthoDB" id="235550at2157"/>
<dbReference type="EMBL" id="WUUU01000001">
    <property type="protein sequence ID" value="MXR19085.1"/>
    <property type="molecule type" value="Genomic_DNA"/>
</dbReference>
<dbReference type="AlphaFoldDB" id="A0A6B0SBE2"/>
<proteinExistence type="predicted"/>
<evidence type="ECO:0000313" key="1">
    <source>
        <dbReference type="EMBL" id="MXR19085.1"/>
    </source>
</evidence>
<dbReference type="RefSeq" id="WP_159524687.1">
    <property type="nucleotide sequence ID" value="NZ_WUUU01000001.1"/>
</dbReference>
<reference evidence="1 2" key="1">
    <citation type="submission" date="2019-12" db="EMBL/GenBank/DDBJ databases">
        <title>Isolation and characterization of three novel carbon monoxide-oxidizing members of Halobacteria from salione crusts and soils.</title>
        <authorList>
            <person name="Myers M.R."/>
            <person name="King G.M."/>
        </authorList>
    </citation>
    <scope>NUCLEOTIDE SEQUENCE [LARGE SCALE GENOMIC DNA]</scope>
    <source>
        <strain evidence="1 2">PCN9</strain>
    </source>
</reference>
<protein>
    <recommendedName>
        <fullName evidence="3">CopG family transcriptional regulator</fullName>
    </recommendedName>
</protein>
<gene>
    <name evidence="1" type="ORF">GRX66_00115</name>
</gene>
<dbReference type="GO" id="GO:0006355">
    <property type="term" value="P:regulation of DNA-templated transcription"/>
    <property type="evidence" value="ECO:0007669"/>
    <property type="project" value="InterPro"/>
</dbReference>
<organism evidence="1 2">
    <name type="scientific">Halobacterium bonnevillei</name>
    <dbReference type="NCBI Taxonomy" id="2692200"/>
    <lineage>
        <taxon>Archaea</taxon>
        <taxon>Methanobacteriati</taxon>
        <taxon>Methanobacteriota</taxon>
        <taxon>Stenosarchaea group</taxon>
        <taxon>Halobacteria</taxon>
        <taxon>Halobacteriales</taxon>
        <taxon>Halobacteriaceae</taxon>
        <taxon>Halobacterium</taxon>
    </lineage>
</organism>
<dbReference type="SUPFAM" id="SSF47598">
    <property type="entry name" value="Ribbon-helix-helix"/>
    <property type="match status" value="1"/>
</dbReference>
<dbReference type="InterPro" id="IPR010985">
    <property type="entry name" value="Ribbon_hlx_hlx"/>
</dbReference>
<comment type="caution">
    <text evidence="1">The sequence shown here is derived from an EMBL/GenBank/DDBJ whole genome shotgun (WGS) entry which is preliminary data.</text>
</comment>